<dbReference type="InterPro" id="IPR019734">
    <property type="entry name" value="TPR_rpt"/>
</dbReference>
<dbReference type="InterPro" id="IPR011990">
    <property type="entry name" value="TPR-like_helical_dom_sf"/>
</dbReference>
<feature type="domain" description="J" evidence="2">
    <location>
        <begin position="1162"/>
        <end position="1247"/>
    </location>
</feature>
<proteinExistence type="predicted"/>
<dbReference type="InterPro" id="IPR018253">
    <property type="entry name" value="DnaJ_domain_CS"/>
</dbReference>
<feature type="compositionally biased region" description="Polar residues" evidence="1">
    <location>
        <begin position="12"/>
        <end position="21"/>
    </location>
</feature>
<evidence type="ECO:0000256" key="1">
    <source>
        <dbReference type="SAM" id="MobiDB-lite"/>
    </source>
</evidence>
<dbReference type="Pfam" id="PF00226">
    <property type="entry name" value="DnaJ"/>
    <property type="match status" value="1"/>
</dbReference>
<feature type="region of interest" description="Disordered" evidence="1">
    <location>
        <begin position="234"/>
        <end position="265"/>
    </location>
</feature>
<feature type="compositionally biased region" description="Basic residues" evidence="1">
    <location>
        <begin position="434"/>
        <end position="444"/>
    </location>
</feature>
<dbReference type="PRINTS" id="PR00625">
    <property type="entry name" value="JDOMAIN"/>
</dbReference>
<dbReference type="PANTHER" id="PTHR45181:SF4">
    <property type="entry name" value="HEAT SHOCK PROTEIN DNAJ WITH TETRATRICOPEPTIDE REPEAT-CONTAINING PROTEIN"/>
    <property type="match status" value="1"/>
</dbReference>
<evidence type="ECO:0000259" key="2">
    <source>
        <dbReference type="PROSITE" id="PS50076"/>
    </source>
</evidence>
<dbReference type="SUPFAM" id="SSF48452">
    <property type="entry name" value="TPR-like"/>
    <property type="match status" value="2"/>
</dbReference>
<dbReference type="PROSITE" id="PS50076">
    <property type="entry name" value="DNAJ_2"/>
    <property type="match status" value="1"/>
</dbReference>
<name>A0A9W7JJ06_HIBTR</name>
<reference evidence="3" key="1">
    <citation type="submission" date="2023-05" db="EMBL/GenBank/DDBJ databases">
        <title>Genome and transcriptome analyses reveal genes involved in the formation of fine ridges on petal epidermal cells in Hibiscus trionum.</title>
        <authorList>
            <person name="Koshimizu S."/>
            <person name="Masuda S."/>
            <person name="Ishii T."/>
            <person name="Shirasu K."/>
            <person name="Hoshino A."/>
            <person name="Arita M."/>
        </authorList>
    </citation>
    <scope>NUCLEOTIDE SEQUENCE</scope>
    <source>
        <strain evidence="3">Hamamatsu line</strain>
    </source>
</reference>
<sequence>MSPALIDPRGAASSTPNGQVSSVPFTLNSFGSFSVYQSESSLEKMNPSSTFGFQGDFNSGFSNSTPNNPDLSFNTPSLQRESAGLARPRLVKIRKQLNSNNLKSSDNLGTRVGPGFNPFRPISGVPGTIPSYGSNLSGNLEGGVVEEMRNLRIGKICGLDDQSLVSKLPDDIRKLNIQDGSKSDQSNENGSNVGSYVGTEKLPNELQSKMNIKSSEDVNVGSSTDAVQEQIKNLNIKGSDDSNGSERGNFVFKSGESSGQLGGEREKVLSTDMERKLKIGSVTGDSTGQTDGGFSSSQVFGKDVRTAKLDDKKLEGFHNSVHKEFVFQAATSGLYPSSKVHTDQLKSNNGPGGVTVLPTSFSSSAMHFQPGVSSFSLSSDKPEKKDDFCFTAKQDPVYTPFVEFKTPQAQENMFFGLNMKLEFSAKKETGKSTTVKRRKGKLKHPTPVQLWHGPDFVSSKAGAQENAEASEPYSPMDVSPYQETLAETRCSRESSVASDESFILGVKSASSGSQPAVSSDAIDEDLVAATQHMIINEGKEKDEEIKMEGHAEVFDKDVATEAPQEDSVSGAETESFVSAAEEIDDNSEISLSSAEKEVTSRTNIERQDSDTRMYFSSTSNPEHISGFDFTFAASSSAQSQTSSPIRHNRKKNLAKISFDTPYCSSNVRIPCASSSVQFSPYPGASVHLSPRQGQKTDLSTLQSKVGGNSVADKGSEIKYEPNLIGESNAAQESCEKWRLRGNQAYANGDSSKAEEYYTQGISCIPASETSKSCLRALMLCYSNRAATRMSLGRMKDALGDCMMAIAIDPNFSKVQLRAANCYLALGEVENSTLYFRKCLQSGTGICVDRKIALEASDGLQKSQKLSECMHRSAELLQRRTSDDAESALELIAEALKISLSSEKLLEMKAEALFILRKYEEVIQLCEQTFDSAEKNSLSFDSNGQMVNLDSSGFSKDSAFRIWRWQMIFKSYFHLGKLEEAIALLEKQEKLQSSTDRDGRNILETSIPLAATVRELLSHKAAGNKAYQSGRHSEAVEHYTAALSGNMESRPFAAICFCNRAAAYKSLGQITDAIADCSLAIALDRNYLKAISRRATLYEMIRDYGQAASDIERFLSLLMNQMETKTNQFGTSDRSKNLANDLRQARFWLSEIEEEGKKEVPLDLYLILGVEPSVSAAEIKKAYRRAALRHHPDKAVQSLVRHENGDDKLWKEIREEAYKDADKLFKIIGEAYAILSDPIKRSRYDFEEESRNVQKKRSGGTSRTATDAQSYSVDRSGSRQPWREIRRAYGYSTSRGAEATRSNRFY</sequence>
<dbReference type="OrthoDB" id="10250354at2759"/>
<feature type="region of interest" description="Disordered" evidence="1">
    <location>
        <begin position="177"/>
        <end position="199"/>
    </location>
</feature>
<dbReference type="Proteomes" id="UP001165190">
    <property type="component" value="Unassembled WGS sequence"/>
</dbReference>
<gene>
    <name evidence="3" type="ORF">HRI_005222100</name>
</gene>
<feature type="region of interest" description="Disordered" evidence="1">
    <location>
        <begin position="1245"/>
        <end position="1279"/>
    </location>
</feature>
<dbReference type="SMART" id="SM00028">
    <property type="entry name" value="TPR"/>
    <property type="match status" value="8"/>
</dbReference>
<dbReference type="InterPro" id="IPR036869">
    <property type="entry name" value="J_dom_sf"/>
</dbReference>
<protein>
    <submittedName>
        <fullName evidence="3">Tetratricopeptide repeat 16, DNA J protein C31</fullName>
    </submittedName>
</protein>
<evidence type="ECO:0000313" key="4">
    <source>
        <dbReference type="Proteomes" id="UP001165190"/>
    </source>
</evidence>
<feature type="region of interest" description="Disordered" evidence="1">
    <location>
        <begin position="553"/>
        <end position="617"/>
    </location>
</feature>
<dbReference type="PANTHER" id="PTHR45181">
    <property type="entry name" value="HEAT SHOCK PROTEIN DNAJ WITH TETRATRICOPEPTIDE REPEAT-CONTAINING PROTEIN"/>
    <property type="match status" value="1"/>
</dbReference>
<dbReference type="Gene3D" id="1.10.287.110">
    <property type="entry name" value="DnaJ domain"/>
    <property type="match status" value="1"/>
</dbReference>
<keyword evidence="4" id="KW-1185">Reference proteome</keyword>
<evidence type="ECO:0000313" key="3">
    <source>
        <dbReference type="EMBL" id="GMJ15528.1"/>
    </source>
</evidence>
<feature type="region of interest" description="Disordered" evidence="1">
    <location>
        <begin position="1"/>
        <end position="21"/>
    </location>
</feature>
<dbReference type="CDD" id="cd06257">
    <property type="entry name" value="DnaJ"/>
    <property type="match status" value="1"/>
</dbReference>
<dbReference type="SMART" id="SM00271">
    <property type="entry name" value="DnaJ"/>
    <property type="match status" value="1"/>
</dbReference>
<feature type="compositionally biased region" description="Polar residues" evidence="1">
    <location>
        <begin position="178"/>
        <end position="194"/>
    </location>
</feature>
<feature type="region of interest" description="Disordered" evidence="1">
    <location>
        <begin position="428"/>
        <end position="478"/>
    </location>
</feature>
<accession>A0A9W7JJ06</accession>
<dbReference type="SUPFAM" id="SSF46565">
    <property type="entry name" value="Chaperone J-domain"/>
    <property type="match status" value="1"/>
</dbReference>
<organism evidence="3 4">
    <name type="scientific">Hibiscus trionum</name>
    <name type="common">Flower of an hour</name>
    <dbReference type="NCBI Taxonomy" id="183268"/>
    <lineage>
        <taxon>Eukaryota</taxon>
        <taxon>Viridiplantae</taxon>
        <taxon>Streptophyta</taxon>
        <taxon>Embryophyta</taxon>
        <taxon>Tracheophyta</taxon>
        <taxon>Spermatophyta</taxon>
        <taxon>Magnoliopsida</taxon>
        <taxon>eudicotyledons</taxon>
        <taxon>Gunneridae</taxon>
        <taxon>Pentapetalae</taxon>
        <taxon>rosids</taxon>
        <taxon>malvids</taxon>
        <taxon>Malvales</taxon>
        <taxon>Malvaceae</taxon>
        <taxon>Malvoideae</taxon>
        <taxon>Hibiscus</taxon>
    </lineage>
</organism>
<comment type="caution">
    <text evidence="3">The sequence shown here is derived from an EMBL/GenBank/DDBJ whole genome shotgun (WGS) entry which is preliminary data.</text>
</comment>
<dbReference type="PROSITE" id="PS00636">
    <property type="entry name" value="DNAJ_1"/>
    <property type="match status" value="1"/>
</dbReference>
<dbReference type="EMBL" id="BSYR01000078">
    <property type="protein sequence ID" value="GMJ15528.1"/>
    <property type="molecule type" value="Genomic_DNA"/>
</dbReference>
<feature type="compositionally biased region" description="Basic and acidic residues" evidence="1">
    <location>
        <begin position="594"/>
        <end position="611"/>
    </location>
</feature>
<dbReference type="Gene3D" id="1.25.40.10">
    <property type="entry name" value="Tetratricopeptide repeat domain"/>
    <property type="match status" value="3"/>
</dbReference>
<feature type="compositionally biased region" description="Polar residues" evidence="1">
    <location>
        <begin position="566"/>
        <end position="576"/>
    </location>
</feature>
<feature type="compositionally biased region" description="Polar residues" evidence="1">
    <location>
        <begin position="1258"/>
        <end position="1278"/>
    </location>
</feature>
<dbReference type="InterPro" id="IPR001623">
    <property type="entry name" value="DnaJ_domain"/>
</dbReference>